<feature type="transmembrane region" description="Helical" evidence="2">
    <location>
        <begin position="74"/>
        <end position="93"/>
    </location>
</feature>
<feature type="transmembrane region" description="Helical" evidence="2">
    <location>
        <begin position="242"/>
        <end position="262"/>
    </location>
</feature>
<keyword evidence="5" id="KW-1185">Reference proteome</keyword>
<feature type="region of interest" description="Disordered" evidence="1">
    <location>
        <begin position="1"/>
        <end position="30"/>
    </location>
</feature>
<dbReference type="GO" id="GO:0080120">
    <property type="term" value="P:CAAX-box protein maturation"/>
    <property type="evidence" value="ECO:0007669"/>
    <property type="project" value="UniProtKB-ARBA"/>
</dbReference>
<feature type="compositionally biased region" description="Polar residues" evidence="1">
    <location>
        <begin position="13"/>
        <end position="23"/>
    </location>
</feature>
<dbReference type="GO" id="GO:0008237">
    <property type="term" value="F:metallopeptidase activity"/>
    <property type="evidence" value="ECO:0007669"/>
    <property type="project" value="UniProtKB-KW"/>
</dbReference>
<keyword evidence="2" id="KW-1133">Transmembrane helix</keyword>
<dbReference type="Proteomes" id="UP000308037">
    <property type="component" value="Unassembled WGS sequence"/>
</dbReference>
<dbReference type="Pfam" id="PF02517">
    <property type="entry name" value="Rce1-like"/>
    <property type="match status" value="1"/>
</dbReference>
<keyword evidence="4" id="KW-0645">Protease</keyword>
<feature type="transmembrane region" description="Helical" evidence="2">
    <location>
        <begin position="153"/>
        <end position="174"/>
    </location>
</feature>
<organism evidence="4 5">
    <name type="scientific">Natronomonas salsuginis</name>
    <dbReference type="NCBI Taxonomy" id="2217661"/>
    <lineage>
        <taxon>Archaea</taxon>
        <taxon>Methanobacteriati</taxon>
        <taxon>Methanobacteriota</taxon>
        <taxon>Stenosarchaea group</taxon>
        <taxon>Halobacteria</taxon>
        <taxon>Halobacteriales</taxon>
        <taxon>Natronomonadaceae</taxon>
        <taxon>Natronomonas</taxon>
    </lineage>
</organism>
<proteinExistence type="predicted"/>
<dbReference type="PANTHER" id="PTHR36435">
    <property type="entry name" value="SLR1288 PROTEIN"/>
    <property type="match status" value="1"/>
</dbReference>
<reference evidence="4 5" key="1">
    <citation type="submission" date="2019-04" db="EMBL/GenBank/DDBJ databases">
        <title>Natronomonas sp. F20-122 a newhaloarchaeon isolated from a saline saltern of Isla Bacuta, Huelva, Spain.</title>
        <authorList>
            <person name="Duran-Viseras A."/>
            <person name="Sanchez-Porro C."/>
            <person name="Ventosa A."/>
        </authorList>
    </citation>
    <scope>NUCLEOTIDE SEQUENCE [LARGE SCALE GENOMIC DNA]</scope>
    <source>
        <strain evidence="4 5">F20-122</strain>
    </source>
</reference>
<dbReference type="AlphaFoldDB" id="A0A4U5JF36"/>
<dbReference type="InterPro" id="IPR052710">
    <property type="entry name" value="CAAX_protease"/>
</dbReference>
<dbReference type="GO" id="GO:0006508">
    <property type="term" value="P:proteolysis"/>
    <property type="evidence" value="ECO:0007669"/>
    <property type="project" value="UniProtKB-KW"/>
</dbReference>
<evidence type="ECO:0000256" key="2">
    <source>
        <dbReference type="SAM" id="Phobius"/>
    </source>
</evidence>
<protein>
    <submittedName>
        <fullName evidence="4">CPBP family intramembrane metalloprotease</fullName>
    </submittedName>
</protein>
<keyword evidence="4" id="KW-0378">Hydrolase</keyword>
<evidence type="ECO:0000313" key="4">
    <source>
        <dbReference type="EMBL" id="TKR26297.1"/>
    </source>
</evidence>
<sequence length="268" mass="28488">MTHARRRTDRLNRSPTEPASMSITPDRGPPSRRVVAMTMLGGVGLLAGLLLGFVTFTLLGTPLSLSVESPSGQLLFTLGTYLGMGGVAGLYLFRHDLTLSYVRLRRPSIRDLAAIAVTTVALIALAVAIPNLISRLGLPFTEHSITESIEMNPAIALVFLPLSILVVGPAEEFLYRGIIQTRLGEAFDAGAAVALASLIFAVVHFFAYLDPANVPGTVVTILLLLLPLGAILGAVYEYTDNLAVPVLAHGVYNAITYAAVYAEVVGLY</sequence>
<comment type="caution">
    <text evidence="4">The sequence shown here is derived from an EMBL/GenBank/DDBJ whole genome shotgun (WGS) entry which is preliminary data.</text>
</comment>
<accession>A0A4U5JF36</accession>
<feature type="domain" description="CAAX prenyl protease 2/Lysostaphin resistance protein A-like" evidence="3">
    <location>
        <begin position="156"/>
        <end position="255"/>
    </location>
</feature>
<keyword evidence="4" id="KW-0482">Metalloprotease</keyword>
<feature type="transmembrane region" description="Helical" evidence="2">
    <location>
        <begin position="113"/>
        <end position="133"/>
    </location>
</feature>
<evidence type="ECO:0000313" key="5">
    <source>
        <dbReference type="Proteomes" id="UP000308037"/>
    </source>
</evidence>
<evidence type="ECO:0000256" key="1">
    <source>
        <dbReference type="SAM" id="MobiDB-lite"/>
    </source>
</evidence>
<feature type="transmembrane region" description="Helical" evidence="2">
    <location>
        <begin position="186"/>
        <end position="208"/>
    </location>
</feature>
<feature type="transmembrane region" description="Helical" evidence="2">
    <location>
        <begin position="34"/>
        <end position="54"/>
    </location>
</feature>
<feature type="transmembrane region" description="Helical" evidence="2">
    <location>
        <begin position="214"/>
        <end position="235"/>
    </location>
</feature>
<keyword evidence="2" id="KW-0812">Transmembrane</keyword>
<dbReference type="InterPro" id="IPR003675">
    <property type="entry name" value="Rce1/LyrA-like_dom"/>
</dbReference>
<keyword evidence="2" id="KW-0472">Membrane</keyword>
<dbReference type="EMBL" id="QKNX01000002">
    <property type="protein sequence ID" value="TKR26297.1"/>
    <property type="molecule type" value="Genomic_DNA"/>
</dbReference>
<dbReference type="GO" id="GO:0004175">
    <property type="term" value="F:endopeptidase activity"/>
    <property type="evidence" value="ECO:0007669"/>
    <property type="project" value="UniProtKB-ARBA"/>
</dbReference>
<evidence type="ECO:0000259" key="3">
    <source>
        <dbReference type="Pfam" id="PF02517"/>
    </source>
</evidence>
<dbReference type="PANTHER" id="PTHR36435:SF1">
    <property type="entry name" value="CAAX AMINO TERMINAL PROTEASE FAMILY PROTEIN"/>
    <property type="match status" value="1"/>
</dbReference>
<gene>
    <name evidence="4" type="ORF">DM868_07345</name>
</gene>
<name>A0A4U5JF36_9EURY</name>